<evidence type="ECO:0000256" key="1">
    <source>
        <dbReference type="SAM" id="MobiDB-lite"/>
    </source>
</evidence>
<dbReference type="InterPro" id="IPR027417">
    <property type="entry name" value="P-loop_NTPase"/>
</dbReference>
<keyword evidence="3" id="KW-1185">Reference proteome</keyword>
<evidence type="ECO:0000313" key="2">
    <source>
        <dbReference type="EMBL" id="KAK3272413.1"/>
    </source>
</evidence>
<sequence length="144" mass="15900">MNSTYPQFLHLANRARLDTGGVKRERHDREERGESGRIVRQRRAPRATMCAVATPKGGDTKTTLTSNIGVAWAKNNPAHRVLIIASDPCAGSVGGLATVGRQLFLGDSPPAHGLDELVRYLLDAFENRPRRQFLEHLFVSRTKG</sequence>
<name>A0AAE0G6I2_9CHLO</name>
<reference evidence="2 3" key="1">
    <citation type="journal article" date="2015" name="Genome Biol. Evol.">
        <title>Comparative Genomics of a Bacterivorous Green Alga Reveals Evolutionary Causalities and Consequences of Phago-Mixotrophic Mode of Nutrition.</title>
        <authorList>
            <person name="Burns J.A."/>
            <person name="Paasch A."/>
            <person name="Narechania A."/>
            <person name="Kim E."/>
        </authorList>
    </citation>
    <scope>NUCLEOTIDE SEQUENCE [LARGE SCALE GENOMIC DNA]</scope>
    <source>
        <strain evidence="2 3">PLY_AMNH</strain>
    </source>
</reference>
<proteinExistence type="predicted"/>
<dbReference type="EMBL" id="LGRX02008979">
    <property type="protein sequence ID" value="KAK3272413.1"/>
    <property type="molecule type" value="Genomic_DNA"/>
</dbReference>
<gene>
    <name evidence="2" type="ORF">CYMTET_19288</name>
</gene>
<dbReference type="SUPFAM" id="SSF52540">
    <property type="entry name" value="P-loop containing nucleoside triphosphate hydrolases"/>
    <property type="match status" value="1"/>
</dbReference>
<feature type="region of interest" description="Disordered" evidence="1">
    <location>
        <begin position="19"/>
        <end position="47"/>
    </location>
</feature>
<evidence type="ECO:0000313" key="3">
    <source>
        <dbReference type="Proteomes" id="UP001190700"/>
    </source>
</evidence>
<protein>
    <recommendedName>
        <fullName evidence="4">AAA domain-containing protein</fullName>
    </recommendedName>
</protein>
<organism evidence="2 3">
    <name type="scientific">Cymbomonas tetramitiformis</name>
    <dbReference type="NCBI Taxonomy" id="36881"/>
    <lineage>
        <taxon>Eukaryota</taxon>
        <taxon>Viridiplantae</taxon>
        <taxon>Chlorophyta</taxon>
        <taxon>Pyramimonadophyceae</taxon>
        <taxon>Pyramimonadales</taxon>
        <taxon>Pyramimonadaceae</taxon>
        <taxon>Cymbomonas</taxon>
    </lineage>
</organism>
<dbReference type="Proteomes" id="UP001190700">
    <property type="component" value="Unassembled WGS sequence"/>
</dbReference>
<comment type="caution">
    <text evidence="2">The sequence shown here is derived from an EMBL/GenBank/DDBJ whole genome shotgun (WGS) entry which is preliminary data.</text>
</comment>
<feature type="compositionally biased region" description="Basic and acidic residues" evidence="1">
    <location>
        <begin position="19"/>
        <end position="37"/>
    </location>
</feature>
<dbReference type="Gene3D" id="3.40.50.300">
    <property type="entry name" value="P-loop containing nucleotide triphosphate hydrolases"/>
    <property type="match status" value="1"/>
</dbReference>
<accession>A0AAE0G6I2</accession>
<dbReference type="AlphaFoldDB" id="A0AAE0G6I2"/>
<evidence type="ECO:0008006" key="4">
    <source>
        <dbReference type="Google" id="ProtNLM"/>
    </source>
</evidence>